<feature type="non-terminal residue" evidence="2">
    <location>
        <position position="1"/>
    </location>
</feature>
<accession>A0A815R6E9</accession>
<dbReference type="SUPFAM" id="SSF69318">
    <property type="entry name" value="Integrin alpha N-terminal domain"/>
    <property type="match status" value="1"/>
</dbReference>
<dbReference type="InterPro" id="IPR013517">
    <property type="entry name" value="FG-GAP"/>
</dbReference>
<dbReference type="InterPro" id="IPR028994">
    <property type="entry name" value="Integrin_alpha_N"/>
</dbReference>
<dbReference type="Pfam" id="PF13517">
    <property type="entry name" value="FG-GAP_3"/>
    <property type="match status" value="2"/>
</dbReference>
<reference evidence="2" key="1">
    <citation type="submission" date="2021-02" db="EMBL/GenBank/DDBJ databases">
        <authorList>
            <person name="Nowell W R."/>
        </authorList>
    </citation>
    <scope>NUCLEOTIDE SEQUENCE</scope>
</reference>
<keyword evidence="1" id="KW-0732">Signal</keyword>
<evidence type="ECO:0008006" key="4">
    <source>
        <dbReference type="Google" id="ProtNLM"/>
    </source>
</evidence>
<evidence type="ECO:0000313" key="3">
    <source>
        <dbReference type="Proteomes" id="UP000663860"/>
    </source>
</evidence>
<organism evidence="2 3">
    <name type="scientific">Adineta steineri</name>
    <dbReference type="NCBI Taxonomy" id="433720"/>
    <lineage>
        <taxon>Eukaryota</taxon>
        <taxon>Metazoa</taxon>
        <taxon>Spiralia</taxon>
        <taxon>Gnathifera</taxon>
        <taxon>Rotifera</taxon>
        <taxon>Eurotatoria</taxon>
        <taxon>Bdelloidea</taxon>
        <taxon>Adinetida</taxon>
        <taxon>Adinetidae</taxon>
        <taxon>Adineta</taxon>
    </lineage>
</organism>
<dbReference type="PANTHER" id="PTHR46580:SF2">
    <property type="entry name" value="MAM DOMAIN-CONTAINING PROTEIN"/>
    <property type="match status" value="1"/>
</dbReference>
<gene>
    <name evidence="2" type="ORF">IZO911_LOCUS43493</name>
</gene>
<dbReference type="Gene3D" id="2.40.128.340">
    <property type="match status" value="1"/>
</dbReference>
<dbReference type="PANTHER" id="PTHR46580">
    <property type="entry name" value="SENSOR KINASE-RELATED"/>
    <property type="match status" value="1"/>
</dbReference>
<evidence type="ECO:0000313" key="2">
    <source>
        <dbReference type="EMBL" id="CAF1471689.1"/>
    </source>
</evidence>
<dbReference type="EMBL" id="CAJNOE010002182">
    <property type="protein sequence ID" value="CAF1471689.1"/>
    <property type="molecule type" value="Genomic_DNA"/>
</dbReference>
<evidence type="ECO:0000256" key="1">
    <source>
        <dbReference type="ARBA" id="ARBA00022729"/>
    </source>
</evidence>
<dbReference type="Gene3D" id="2.30.30.100">
    <property type="match status" value="2"/>
</dbReference>
<comment type="caution">
    <text evidence="2">The sequence shown here is derived from an EMBL/GenBank/DDBJ whole genome shotgun (WGS) entry which is preliminary data.</text>
</comment>
<protein>
    <recommendedName>
        <fullName evidence="4">VCBS repeat-containing protein</fullName>
    </recommendedName>
</protein>
<proteinExistence type="predicted"/>
<dbReference type="AlphaFoldDB" id="A0A815R6E9"/>
<sequence>GDGTFAAQVTYDTGDDSDPYAVAVGDFNGDGKIDIVSANEGANNIGIFLNNGDGTFAAQVTYDTGDDSDPYAVAVGDFNGDGKIDIVSANEDANNIGIFLNNGDGTFAAQVTYDTGSSTYPYGVAVGDFNGDGKIDIVSTNSNADNIGIFLNNGAGRFAPQVTYDTGSNTYPYGVAVGDFNGDGKIDIVSANEDANNIGVFLQLN</sequence>
<dbReference type="Proteomes" id="UP000663860">
    <property type="component" value="Unassembled WGS sequence"/>
</dbReference>
<name>A0A815R6E9_9BILA</name>